<protein>
    <submittedName>
        <fullName evidence="1">Uncharacterized protein</fullName>
    </submittedName>
</protein>
<dbReference type="EMBL" id="QFZK01000008">
    <property type="protein sequence ID" value="RFO96301.1"/>
    <property type="molecule type" value="Genomic_DNA"/>
</dbReference>
<evidence type="ECO:0000313" key="2">
    <source>
        <dbReference type="Proteomes" id="UP000260665"/>
    </source>
</evidence>
<accession>A0A3E1RAQ0</accession>
<dbReference type="Proteomes" id="UP000260665">
    <property type="component" value="Unassembled WGS sequence"/>
</dbReference>
<organism evidence="1 2">
    <name type="scientific">Rhodoferax lacus</name>
    <dbReference type="NCBI Taxonomy" id="2184758"/>
    <lineage>
        <taxon>Bacteria</taxon>
        <taxon>Pseudomonadati</taxon>
        <taxon>Pseudomonadota</taxon>
        <taxon>Betaproteobacteria</taxon>
        <taxon>Burkholderiales</taxon>
        <taxon>Comamonadaceae</taxon>
        <taxon>Rhodoferax</taxon>
    </lineage>
</organism>
<gene>
    <name evidence="1" type="ORF">DIC66_13390</name>
</gene>
<reference evidence="1 2" key="1">
    <citation type="submission" date="2018-05" db="EMBL/GenBank/DDBJ databases">
        <title>Rhodoferax soyangensis sp.nov., isolated from an oligotrophic freshwater lake.</title>
        <authorList>
            <person name="Park M."/>
        </authorList>
    </citation>
    <scope>NUCLEOTIDE SEQUENCE [LARGE SCALE GENOMIC DNA]</scope>
    <source>
        <strain evidence="1 2">IMCC26218</strain>
    </source>
</reference>
<evidence type="ECO:0000313" key="1">
    <source>
        <dbReference type="EMBL" id="RFO96301.1"/>
    </source>
</evidence>
<name>A0A3E1RAQ0_9BURK</name>
<comment type="caution">
    <text evidence="1">The sequence shown here is derived from an EMBL/GenBank/DDBJ whole genome shotgun (WGS) entry which is preliminary data.</text>
</comment>
<sequence length="730" mass="73748">MQPDDIPAPAQSYQQAMQNLNAIVVASPSQSGVVVLTPQQLTTVNTQAGQHYKLRRRGDNNLQTPDNVVAVRHGDDLHLRYADGSAVSFENFYSVCTNGSECSVDVAGDGGQSFSLSGANVGNGVVADDGLLVYAHGEHDVLMSMAQDQKGLSSAILGLSGTEEVTYLPPSNQAIGLALGAMALAALASSKTNSNSGNVPLGADAKIAGDAATRALAAISSAADNDSAKSTITDAATYLAAGVSGVSAENLGAVNSALDSKAITGANAGTAAQVQGIVNAYNAILSSADGSVGSTATPLTGAQYTAVGVTGVSGNSQPGNALHLLDSVVDVSAPTLVDTVPELQLMANAAAHVISGAAGGAAPSLEELKALGIVGVTDANLLSVQNAIANTADNGTGVDTQAALQIVVNGAVASHPIISTALGGVSNLDVSSDLVLTANQTVTLGTGFIHITDKGGSNGGTGYQSDTNTNNQDIDVASAVKSGLLNISGTGTNTKIIINPQWDLDLSSNYQISIDDTVFRNADGTQAAVPFVPINFSTVTPGTHTTGKAITEAAASQIMNDNTGLLVASKSWLDVQAIGNNTGSVAQLGTLSGGAFALVMKNYATTPGGPSGDGSDGMAAHDTFVGFTNFGADDVVYLDSQVNNFATQLFEGKNTQMTDGSNQTGGLTGQNALVFGEVNTPKQQGNQAMVLLGLENNTANTIYSSIYTFDANNIGWANVWHPLTAPVVMG</sequence>
<keyword evidence="2" id="KW-1185">Reference proteome</keyword>
<dbReference type="AlphaFoldDB" id="A0A3E1RAQ0"/>
<proteinExistence type="predicted"/>